<dbReference type="Gene3D" id="3.30.70.141">
    <property type="entry name" value="Nucleoside diphosphate kinase-like domain"/>
    <property type="match status" value="1"/>
</dbReference>
<keyword evidence="8" id="KW-0418">Kinase</keyword>
<dbReference type="SUPFAM" id="SSF54919">
    <property type="entry name" value="Nucleoside diphosphate kinase, NDK"/>
    <property type="match status" value="1"/>
</dbReference>
<dbReference type="InterPro" id="IPR037993">
    <property type="entry name" value="NDPk7B"/>
</dbReference>
<dbReference type="Pfam" id="PF00334">
    <property type="entry name" value="NDK"/>
    <property type="match status" value="1"/>
</dbReference>
<comment type="caution">
    <text evidence="6">Lacks conserved residue(s) required for the propagation of feature annotation.</text>
</comment>
<dbReference type="OrthoDB" id="270127at2759"/>
<evidence type="ECO:0000313" key="8">
    <source>
        <dbReference type="EMBL" id="CDJ65550.1"/>
    </source>
</evidence>
<dbReference type="GO" id="GO:0005879">
    <property type="term" value="C:axonemal microtubule"/>
    <property type="evidence" value="ECO:0007669"/>
    <property type="project" value="TreeGrafter"/>
</dbReference>
<dbReference type="InterPro" id="IPR006602">
    <property type="entry name" value="DM10_dom"/>
</dbReference>
<sequence>MDTPPRLAFYASWDASGAGDTKELILVYYTSDSTIELKSSSSSSSSSSTNLKRVLVPKATIQNLYQGAQLVLFSRHLRILEPANQQTAAYLARSMQPALCIWRATDTHNYPRALQGLLDSGLTLASCRQLALEASLADLLALLSPNACMQGDLSVLSSSAIVAFTLLGRDAANKVATLAPQSLHPSPDTPAAAIEHLAAQLCDKVMPRPAAPGGAPAGAPGGAPAGAPAATLAGAPAATLAGAPAATLAGAPVGAPGGAFAATLVGAPAGAPVGAPDGAPAVAPEAPLGVGALGATTVPEVTCCVVKPHAIQQTGGIIEELINANFAISNMQSFRLTNLAAQEFLEIYRTVLKEYPQIVEEMTNGTVVALQLEGPDAVARLRRLAGPHDPEICRCLHPSTLRAKLGTDIPRNGLHCTDLKEDGALECSYFFELMAAGAPQAEA</sequence>
<reference evidence="8" key="1">
    <citation type="submission" date="2013-10" db="EMBL/GenBank/DDBJ databases">
        <title>Genomic analysis of the causative agents of coccidiosis in chickens.</title>
        <authorList>
            <person name="Reid A.J."/>
            <person name="Blake D."/>
            <person name="Billington K."/>
            <person name="Browne H."/>
            <person name="Dunn M."/>
            <person name="Hung S."/>
            <person name="Kawahara F."/>
            <person name="Miranda-Saavedra D."/>
            <person name="Mourier T."/>
            <person name="Nagra H."/>
            <person name="Otto T.D."/>
            <person name="Rawlings N."/>
            <person name="Sanchez A."/>
            <person name="Sanders M."/>
            <person name="Subramaniam C."/>
            <person name="Tay Y."/>
            <person name="Dear P."/>
            <person name="Doerig C."/>
            <person name="Gruber A."/>
            <person name="Parkinson J."/>
            <person name="Shirley M."/>
            <person name="Wan K.L."/>
            <person name="Berriman M."/>
            <person name="Tomley F."/>
            <person name="Pain A."/>
        </authorList>
    </citation>
    <scope>NUCLEOTIDE SEQUENCE [LARGE SCALE GENOMIC DNA]</scope>
    <source>
        <strain evidence="8">Houghton</strain>
    </source>
</reference>
<evidence type="ECO:0000256" key="2">
    <source>
        <dbReference type="ARBA" id="ARBA00004245"/>
    </source>
</evidence>
<keyword evidence="9" id="KW-1185">Reference proteome</keyword>
<accession>U6MV68</accession>
<evidence type="ECO:0000313" key="9">
    <source>
        <dbReference type="Proteomes" id="UP000030754"/>
    </source>
</evidence>
<organism evidence="8 9">
    <name type="scientific">Eimeria necatrix</name>
    <dbReference type="NCBI Taxonomy" id="51315"/>
    <lineage>
        <taxon>Eukaryota</taxon>
        <taxon>Sar</taxon>
        <taxon>Alveolata</taxon>
        <taxon>Apicomplexa</taxon>
        <taxon>Conoidasida</taxon>
        <taxon>Coccidia</taxon>
        <taxon>Eucoccidiorida</taxon>
        <taxon>Eimeriorina</taxon>
        <taxon>Eimeriidae</taxon>
        <taxon>Eimeria</taxon>
    </lineage>
</organism>
<dbReference type="Proteomes" id="UP000030754">
    <property type="component" value="Unassembled WGS sequence"/>
</dbReference>
<reference evidence="8" key="2">
    <citation type="submission" date="2013-10" db="EMBL/GenBank/DDBJ databases">
        <authorList>
            <person name="Aslett M."/>
        </authorList>
    </citation>
    <scope>NUCLEOTIDE SEQUENCE [LARGE SCALE GENOMIC DNA]</scope>
    <source>
        <strain evidence="8">Houghton</strain>
    </source>
</reference>
<evidence type="ECO:0000256" key="4">
    <source>
        <dbReference type="ARBA" id="ARBA00023212"/>
    </source>
</evidence>
<dbReference type="PANTHER" id="PTHR43109">
    <property type="entry name" value="NUCLEOSIDE DIPHOSPHATE KINASE 7"/>
    <property type="match status" value="1"/>
</dbReference>
<dbReference type="VEuPathDB" id="ToxoDB:ENH_00007420"/>
<evidence type="ECO:0000256" key="5">
    <source>
        <dbReference type="ARBA" id="ARBA00023273"/>
    </source>
</evidence>
<dbReference type="AlphaFoldDB" id="U6MV68"/>
<evidence type="ECO:0000256" key="3">
    <source>
        <dbReference type="ARBA" id="ARBA00022490"/>
    </source>
</evidence>
<dbReference type="GO" id="GO:0016301">
    <property type="term" value="F:kinase activity"/>
    <property type="evidence" value="ECO:0007669"/>
    <property type="project" value="UniProtKB-KW"/>
</dbReference>
<keyword evidence="3" id="KW-0963">Cytoplasm</keyword>
<name>U6MV68_9EIME</name>
<dbReference type="SMART" id="SM00676">
    <property type="entry name" value="DM10"/>
    <property type="match status" value="1"/>
</dbReference>
<comment type="similarity">
    <text evidence="6">Belongs to the NDK family.</text>
</comment>
<dbReference type="RefSeq" id="XP_013434017.1">
    <property type="nucleotide sequence ID" value="XM_013578563.1"/>
</dbReference>
<keyword evidence="8" id="KW-0808">Transferase</keyword>
<dbReference type="PROSITE" id="PS51336">
    <property type="entry name" value="DM10"/>
    <property type="match status" value="1"/>
</dbReference>
<dbReference type="InterPro" id="IPR034907">
    <property type="entry name" value="NDK-like_dom"/>
</dbReference>
<dbReference type="Pfam" id="PF06565">
    <property type="entry name" value="DM10_dom"/>
    <property type="match status" value="1"/>
</dbReference>
<dbReference type="GeneID" id="25470931"/>
<dbReference type="InterPro" id="IPR036850">
    <property type="entry name" value="NDK-like_dom_sf"/>
</dbReference>
<evidence type="ECO:0000256" key="1">
    <source>
        <dbReference type="ARBA" id="ARBA00004138"/>
    </source>
</evidence>
<protein>
    <submittedName>
        <fullName evidence="8">Nucleoside diphosphate kinase 7, putative</fullName>
    </submittedName>
</protein>
<evidence type="ECO:0000259" key="7">
    <source>
        <dbReference type="PROSITE" id="PS51336"/>
    </source>
</evidence>
<dbReference type="CDD" id="cd04412">
    <property type="entry name" value="NDPk7B"/>
    <property type="match status" value="1"/>
</dbReference>
<dbReference type="Gene3D" id="2.30.29.170">
    <property type="match status" value="1"/>
</dbReference>
<keyword evidence="4" id="KW-0206">Cytoskeleton</keyword>
<proteinExistence type="inferred from homology"/>
<feature type="domain" description="DM10" evidence="7">
    <location>
        <begin position="3"/>
        <end position="95"/>
    </location>
</feature>
<dbReference type="EMBL" id="HG723206">
    <property type="protein sequence ID" value="CDJ65550.1"/>
    <property type="molecule type" value="Genomic_DNA"/>
</dbReference>
<dbReference type="SMART" id="SM00562">
    <property type="entry name" value="NDK"/>
    <property type="match status" value="1"/>
</dbReference>
<dbReference type="PANTHER" id="PTHR43109:SF2">
    <property type="entry name" value="NUCLEOSIDE DIPHOSPHATE KINASE 7"/>
    <property type="match status" value="1"/>
</dbReference>
<keyword evidence="5" id="KW-0966">Cell projection</keyword>
<gene>
    <name evidence="8" type="ORF">ENH_00007420</name>
</gene>
<dbReference type="PROSITE" id="PS51374">
    <property type="entry name" value="NDPK_LIKE"/>
    <property type="match status" value="1"/>
</dbReference>
<comment type="subcellular location">
    <subcellularLocation>
        <location evidence="1">Cell projection</location>
        <location evidence="1">Cilium</location>
    </subcellularLocation>
    <subcellularLocation>
        <location evidence="2">Cytoplasm</location>
        <location evidence="2">Cytoskeleton</location>
    </subcellularLocation>
</comment>
<evidence type="ECO:0000256" key="6">
    <source>
        <dbReference type="PROSITE-ProRule" id="PRU00706"/>
    </source>
</evidence>